<evidence type="ECO:0000256" key="1">
    <source>
        <dbReference type="SAM" id="Phobius"/>
    </source>
</evidence>
<keyword evidence="1" id="KW-0472">Membrane</keyword>
<accession>A0A563U638</accession>
<keyword evidence="1" id="KW-0812">Transmembrane</keyword>
<dbReference type="AlphaFoldDB" id="A0A563U638"/>
<keyword evidence="3" id="KW-1185">Reference proteome</keyword>
<proteinExistence type="predicted"/>
<feature type="transmembrane region" description="Helical" evidence="1">
    <location>
        <begin position="6"/>
        <end position="25"/>
    </location>
</feature>
<comment type="caution">
    <text evidence="2">The sequence shown here is derived from an EMBL/GenBank/DDBJ whole genome shotgun (WGS) entry which is preliminary data.</text>
</comment>
<name>A0A563U638_9SPHI</name>
<sequence length="112" mass="12640">MQSITAYVLAGVTTLILLLLCAIIANAINYEKGSRPKDPVRRRTWFWVLAILNPGLIFLLGYYAFKPEANIMVVKRYVTALSIGTACGFVIYLLIGFILSRIFRNGKIGHWF</sequence>
<keyword evidence="1" id="KW-1133">Transmembrane helix</keyword>
<evidence type="ECO:0000313" key="3">
    <source>
        <dbReference type="Proteomes" id="UP000318010"/>
    </source>
</evidence>
<dbReference type="Proteomes" id="UP000318010">
    <property type="component" value="Unassembled WGS sequence"/>
</dbReference>
<dbReference type="RefSeq" id="WP_146269800.1">
    <property type="nucleotide sequence ID" value="NZ_VOEI01000002.1"/>
</dbReference>
<organism evidence="2 3">
    <name type="scientific">Mucilaginibacter achroorhodeus</name>
    <dbReference type="NCBI Taxonomy" id="2599294"/>
    <lineage>
        <taxon>Bacteria</taxon>
        <taxon>Pseudomonadati</taxon>
        <taxon>Bacteroidota</taxon>
        <taxon>Sphingobacteriia</taxon>
        <taxon>Sphingobacteriales</taxon>
        <taxon>Sphingobacteriaceae</taxon>
        <taxon>Mucilaginibacter</taxon>
    </lineage>
</organism>
<reference evidence="2 3" key="1">
    <citation type="submission" date="2019-07" db="EMBL/GenBank/DDBJ databases">
        <authorList>
            <person name="Kim J."/>
        </authorList>
    </citation>
    <scope>NUCLEOTIDE SEQUENCE [LARGE SCALE GENOMIC DNA]</scope>
    <source>
        <strain evidence="2 3">MJ1a</strain>
    </source>
</reference>
<evidence type="ECO:0000313" key="2">
    <source>
        <dbReference type="EMBL" id="TWR26795.1"/>
    </source>
</evidence>
<dbReference type="EMBL" id="VOEI01000002">
    <property type="protein sequence ID" value="TWR26795.1"/>
    <property type="molecule type" value="Genomic_DNA"/>
</dbReference>
<feature type="transmembrane region" description="Helical" evidence="1">
    <location>
        <begin position="45"/>
        <end position="65"/>
    </location>
</feature>
<gene>
    <name evidence="2" type="ORF">FPZ42_07085</name>
</gene>
<dbReference type="OrthoDB" id="674805at2"/>
<feature type="transmembrane region" description="Helical" evidence="1">
    <location>
        <begin position="77"/>
        <end position="99"/>
    </location>
</feature>
<protein>
    <submittedName>
        <fullName evidence="2">Uncharacterized protein</fullName>
    </submittedName>
</protein>